<dbReference type="Proteomes" id="UP000292408">
    <property type="component" value="Unassembled WGS sequence"/>
</dbReference>
<feature type="domain" description="WsaF N-terminal" evidence="2">
    <location>
        <begin position="100"/>
        <end position="235"/>
    </location>
</feature>
<feature type="domain" description="WsaF C-terminal" evidence="3">
    <location>
        <begin position="284"/>
        <end position="413"/>
    </location>
</feature>
<dbReference type="Pfam" id="PF22772">
    <property type="entry name" value="WsaF_C"/>
    <property type="match status" value="1"/>
</dbReference>
<dbReference type="InterPro" id="IPR048510">
    <property type="entry name" value="WsaF_N"/>
</dbReference>
<dbReference type="GO" id="GO:0030247">
    <property type="term" value="F:polysaccharide binding"/>
    <property type="evidence" value="ECO:0007669"/>
    <property type="project" value="InterPro"/>
</dbReference>
<dbReference type="Pfam" id="PF21374">
    <property type="entry name" value="WsaF_N"/>
    <property type="match status" value="1"/>
</dbReference>
<dbReference type="SUPFAM" id="SSF53756">
    <property type="entry name" value="UDP-Glycosyltransferase/glycogen phosphorylase"/>
    <property type="match status" value="1"/>
</dbReference>
<organism evidence="4 5">
    <name type="scientific">Microcella alkaliphila</name>
    <dbReference type="NCBI Taxonomy" id="279828"/>
    <lineage>
        <taxon>Bacteria</taxon>
        <taxon>Bacillati</taxon>
        <taxon>Actinomycetota</taxon>
        <taxon>Actinomycetes</taxon>
        <taxon>Micrococcales</taxon>
        <taxon>Microbacteriaceae</taxon>
        <taxon>Microcella</taxon>
    </lineage>
</organism>
<evidence type="ECO:0000256" key="1">
    <source>
        <dbReference type="SAM" id="MobiDB-lite"/>
    </source>
</evidence>
<evidence type="ECO:0000313" key="4">
    <source>
        <dbReference type="EMBL" id="RZT58037.1"/>
    </source>
</evidence>
<dbReference type="Gene3D" id="3.40.50.2000">
    <property type="entry name" value="Glycogen Phosphorylase B"/>
    <property type="match status" value="1"/>
</dbReference>
<keyword evidence="5" id="KW-1185">Reference proteome</keyword>
<gene>
    <name evidence="4" type="ORF">EV140_2274</name>
</gene>
<dbReference type="AlphaFoldDB" id="A0A4Q7TDQ8"/>
<sequence>MGGNPLADVIRGLRNLIRLNQAYLRSSDFRRSVQPWTSAPQGVQRSTAALDPGRVGEETSKRSAMEGVNATLRAQAHRGLSESAMSLLDIVPDESVTPALNILLPELHPGRVFAGVSTALDVGNELARSLGVPVRVITLSGRIVHRHVASTERYLQERFGSGIEHVVRAGLVGLPVSENDYWLCTHWVTAHAASVASMDGVIDSSRTIYLIQDFEPGFNAWSTSFEVARDTYHRGFTPLVNSQPLAAYLSQEGIAVPTGSVFAPHLNLEALQRVSERRETNVHRLLLYGRPSKPRNMFDLAIAALRRAIAESPPGLEKFDFVSAGEYHPDIDLGRGHTLRSVGVLDWDGYLDLLAASTVVLSLQASPHPSHPPLEAAVSGARAVTNDFAGTRSGLHLNLNAVPADPESLGSALVEAIAADLVQGTGPYDGDFGGRLGAPMKDAIRNVVSLLGQK</sequence>
<name>A0A4Q7TDQ8_9MICO</name>
<feature type="region of interest" description="Disordered" evidence="1">
    <location>
        <begin position="35"/>
        <end position="61"/>
    </location>
</feature>
<dbReference type="Gene3D" id="3.40.50.11090">
    <property type="match status" value="1"/>
</dbReference>
<feature type="compositionally biased region" description="Polar residues" evidence="1">
    <location>
        <begin position="35"/>
        <end position="47"/>
    </location>
</feature>
<reference evidence="4 5" key="1">
    <citation type="journal article" date="2015" name="Stand. Genomic Sci.">
        <title>Genomic Encyclopedia of Bacterial and Archaeal Type Strains, Phase III: the genomes of soil and plant-associated and newly described type strains.</title>
        <authorList>
            <person name="Whitman W.B."/>
            <person name="Woyke T."/>
            <person name="Klenk H.P."/>
            <person name="Zhou Y."/>
            <person name="Lilburn T.G."/>
            <person name="Beck B.J."/>
            <person name="De Vos P."/>
            <person name="Vandamme P."/>
            <person name="Eisen J.A."/>
            <person name="Garrity G."/>
            <person name="Hugenholtz P."/>
            <person name="Kyrpides N.C."/>
        </authorList>
    </citation>
    <scope>NUCLEOTIDE SEQUENCE [LARGE SCALE GENOMIC DNA]</scope>
    <source>
        <strain evidence="4 5">AC4r</strain>
    </source>
</reference>
<evidence type="ECO:0000313" key="5">
    <source>
        <dbReference type="Proteomes" id="UP000292408"/>
    </source>
</evidence>
<dbReference type="InterPro" id="IPR055050">
    <property type="entry name" value="WsaF_C"/>
</dbReference>
<evidence type="ECO:0000259" key="3">
    <source>
        <dbReference type="Pfam" id="PF22772"/>
    </source>
</evidence>
<accession>A0A4Q7TDQ8</accession>
<evidence type="ECO:0000259" key="2">
    <source>
        <dbReference type="Pfam" id="PF21374"/>
    </source>
</evidence>
<protein>
    <submittedName>
        <fullName evidence="4">Uncharacterized protein</fullName>
    </submittedName>
</protein>
<dbReference type="EMBL" id="SGXT01000018">
    <property type="protein sequence ID" value="RZT58037.1"/>
    <property type="molecule type" value="Genomic_DNA"/>
</dbReference>
<comment type="caution">
    <text evidence="4">The sequence shown here is derived from an EMBL/GenBank/DDBJ whole genome shotgun (WGS) entry which is preliminary data.</text>
</comment>
<proteinExistence type="predicted"/>